<dbReference type="HAMAP" id="MF_01270">
    <property type="entry name" value="AnhMurNAc_kinase"/>
    <property type="match status" value="1"/>
</dbReference>
<sequence>MRSVYAGLMTGTSLDGIDGVLASFDDTGFTLLHHAFAPFPQNLREELSQLVAASQIDFTTWARTEQALSLFYAEHLEKLCLQLPDNSQLIAAGCHGQTLEHRPELGFSLQMLNPALIAERTGQHIVYGFRQRDLAAGGQGAPLVPAFHLAYCASAENSRILVNLGGIANITWLPNKKECLGFDTGPANTLLDSWYQYLGLGNYDQDGRYAASATCDTELLHELIDDPYFRAPPPKSTGREKFNLTWLENKIGKSRLASLDPASVMATLVELTCLTLSQAIHQLDPEAQSGIFIAGGGAKNHFLMQRLKEHLAPRLCQSSRALGIAEDQMEALAFAWLAFAFLNGHNANLPAVTGAQHPVPLGQLCPGRARSWL</sequence>
<keyword evidence="3" id="KW-1185">Reference proteome</keyword>
<dbReference type="SUPFAM" id="SSF53067">
    <property type="entry name" value="Actin-like ATPase domain"/>
    <property type="match status" value="1"/>
</dbReference>
<comment type="similarity">
    <text evidence="1">Belongs to the anhydro-N-acetylmuramic acid kinase family.</text>
</comment>
<name>A0ABW8PZK4_9GAMM</name>
<keyword evidence="1" id="KW-0067">ATP-binding</keyword>
<dbReference type="RefSeq" id="WP_405341123.1">
    <property type="nucleotide sequence ID" value="NZ_JBANFI010000008.1"/>
</dbReference>
<reference evidence="2 3" key="1">
    <citation type="submission" date="2024-02" db="EMBL/GenBank/DDBJ databases">
        <title>Marinospirillum sp. MEB 164 isolated from Lonar lake sediment.</title>
        <authorList>
            <person name="Joshi A."/>
            <person name="Thite S."/>
        </authorList>
    </citation>
    <scope>NUCLEOTIDE SEQUENCE [LARGE SCALE GENOMIC DNA]</scope>
    <source>
        <strain evidence="2 3">MEB164</strain>
    </source>
</reference>
<evidence type="ECO:0000313" key="2">
    <source>
        <dbReference type="EMBL" id="MFK7161731.1"/>
    </source>
</evidence>
<accession>A0ABW8PZK4</accession>
<comment type="pathway">
    <text evidence="1">Cell wall biogenesis; peptidoglycan recycling.</text>
</comment>
<dbReference type="EC" id="2.7.1.170" evidence="1"/>
<feature type="binding site" evidence="1">
    <location>
        <begin position="11"/>
        <end position="18"/>
    </location>
    <ligand>
        <name>ATP</name>
        <dbReference type="ChEBI" id="CHEBI:30616"/>
    </ligand>
</feature>
<dbReference type="NCBIfam" id="NF007139">
    <property type="entry name" value="PRK09585.1-3"/>
    <property type="match status" value="1"/>
</dbReference>
<comment type="catalytic activity">
    <reaction evidence="1">
        <text>1,6-anhydro-N-acetyl-beta-muramate + ATP + H2O = N-acetyl-D-muramate 6-phosphate + ADP + H(+)</text>
        <dbReference type="Rhea" id="RHEA:24952"/>
        <dbReference type="ChEBI" id="CHEBI:15377"/>
        <dbReference type="ChEBI" id="CHEBI:15378"/>
        <dbReference type="ChEBI" id="CHEBI:30616"/>
        <dbReference type="ChEBI" id="CHEBI:58690"/>
        <dbReference type="ChEBI" id="CHEBI:58722"/>
        <dbReference type="ChEBI" id="CHEBI:456216"/>
        <dbReference type="EC" id="2.7.1.170"/>
    </reaction>
</comment>
<comment type="caution">
    <text evidence="2">The sequence shown here is derived from an EMBL/GenBank/DDBJ whole genome shotgun (WGS) entry which is preliminary data.</text>
</comment>
<evidence type="ECO:0000313" key="3">
    <source>
        <dbReference type="Proteomes" id="UP001621714"/>
    </source>
</evidence>
<keyword evidence="1 2" id="KW-0808">Transferase</keyword>
<evidence type="ECO:0000256" key="1">
    <source>
        <dbReference type="HAMAP-Rule" id="MF_01270"/>
    </source>
</evidence>
<dbReference type="InterPro" id="IPR005338">
    <property type="entry name" value="Anhydro_N_Ac-Mur_kinase"/>
</dbReference>
<comment type="pathway">
    <text evidence="1">Amino-sugar metabolism; 1,6-anhydro-N-acetylmuramate degradation.</text>
</comment>
<proteinExistence type="inferred from homology"/>
<keyword evidence="1" id="KW-0547">Nucleotide-binding</keyword>
<comment type="function">
    <text evidence="1">Catalyzes the specific phosphorylation of 1,6-anhydro-N-acetylmuramic acid (anhMurNAc) with the simultaneous cleavage of the 1,6-anhydro ring, generating MurNAc-6-P. Is required for the utilization of anhMurNAc either imported from the medium or derived from its own cell wall murein, and thus plays a role in cell wall recycling.</text>
</comment>
<gene>
    <name evidence="1" type="primary">anmK</name>
    <name evidence="2" type="ORF">V6U78_11855</name>
</gene>
<dbReference type="Gene3D" id="3.30.420.40">
    <property type="match status" value="2"/>
</dbReference>
<dbReference type="PANTHER" id="PTHR30605:SF0">
    <property type="entry name" value="ANHYDRO-N-ACETYLMURAMIC ACID KINASE"/>
    <property type="match status" value="1"/>
</dbReference>
<keyword evidence="1" id="KW-0119">Carbohydrate metabolism</keyword>
<protein>
    <recommendedName>
        <fullName evidence="1">Anhydro-N-acetylmuramic acid kinase</fullName>
        <ecNumber evidence="1">2.7.1.170</ecNumber>
    </recommendedName>
    <alternativeName>
        <fullName evidence="1">AnhMurNAc kinase</fullName>
    </alternativeName>
</protein>
<dbReference type="InterPro" id="IPR043129">
    <property type="entry name" value="ATPase_NBD"/>
</dbReference>
<dbReference type="EMBL" id="JBANFI010000008">
    <property type="protein sequence ID" value="MFK7161731.1"/>
    <property type="molecule type" value="Genomic_DNA"/>
</dbReference>
<dbReference type="PANTHER" id="PTHR30605">
    <property type="entry name" value="ANHYDRO-N-ACETYLMURAMIC ACID KINASE"/>
    <property type="match status" value="1"/>
</dbReference>
<dbReference type="GO" id="GO:0016301">
    <property type="term" value="F:kinase activity"/>
    <property type="evidence" value="ECO:0007669"/>
    <property type="project" value="UniProtKB-KW"/>
</dbReference>
<keyword evidence="1 2" id="KW-0418">Kinase</keyword>
<dbReference type="Proteomes" id="UP001621714">
    <property type="component" value="Unassembled WGS sequence"/>
</dbReference>
<dbReference type="Pfam" id="PF03702">
    <property type="entry name" value="AnmK"/>
    <property type="match status" value="1"/>
</dbReference>
<organism evidence="2 3">
    <name type="scientific">Marinospirillum alkalitolerans</name>
    <dbReference type="NCBI Taxonomy" id="3123374"/>
    <lineage>
        <taxon>Bacteria</taxon>
        <taxon>Pseudomonadati</taxon>
        <taxon>Pseudomonadota</taxon>
        <taxon>Gammaproteobacteria</taxon>
        <taxon>Oceanospirillales</taxon>
        <taxon>Oceanospirillaceae</taxon>
        <taxon>Marinospirillum</taxon>
    </lineage>
</organism>